<dbReference type="CDD" id="cd03221">
    <property type="entry name" value="ABCF_EF-3"/>
    <property type="match status" value="1"/>
</dbReference>
<sequence length="681" mass="74902">MTPSTSTPKIVATAQQSRFDSALTDPTSISELELFTVNIAIDQLEILVDTEIRFKDGIKYALVGPNGSGKSTILRAIADRLFAGTPESLRIVLIDQNAGLGEIENTQAETVLQHVVNGHRERARALRELDLLSRAVSSAAGFGEYQQVVLSRATAELELRRRNATRRSGARGKEARAEEIKAEEALKAAEEGWGSAILRLTSRLHGPPTDGWEMTANEMLLDVQMTLELLGSDTLEQEARRILRGLGFSSSRIEGPVKVLSGGWKSRMALAVGLLVPSDLLLLDEPSNFMDLETLKFLELRLSELDQTLVITSHDQAFLDNIAERTVVLRRKKLLYFEGTPSSMQDAEMKKRLNRIKTQAALDKKKEHVQQGIIDSRRRAKASGDDKRMKTVVSKQKKLDERWGDERSANGFRFKLNRDFAGYHTSNRAEVVIEEPDPPVVLKLPSPPAMRTKGSLVHLDNLCVKFKGASKQLFADVNVTVEQGGRCAFVGKNGQGKTTLARLIVGDIVPSIGSVIRHPTMKMEYYTQHSADKLTESGEDTPLAWFMAKVGQVSEGEARSFLGSWGLHGQNASRTLISALSGGQKVRLALAALVFTPPDLLVLDEVTTHLDAGTIRALAIALRSFSGAIILITHDRWFSKVVVEGMEIEEGDEAAPTGQTFLVEKGTVRLVAGMKKRAKRL</sequence>
<dbReference type="Proteomes" id="UP000193218">
    <property type="component" value="Unassembled WGS sequence"/>
</dbReference>
<dbReference type="EMBL" id="NBSH01000004">
    <property type="protein sequence ID" value="ORX38729.1"/>
    <property type="molecule type" value="Genomic_DNA"/>
</dbReference>
<keyword evidence="5" id="KW-0378">Hydrolase</keyword>
<evidence type="ECO:0000256" key="2">
    <source>
        <dbReference type="ARBA" id="ARBA00022741"/>
    </source>
</evidence>
<keyword evidence="6" id="KW-1185">Reference proteome</keyword>
<dbReference type="InterPro" id="IPR003439">
    <property type="entry name" value="ABC_transporter-like_ATP-bd"/>
</dbReference>
<evidence type="ECO:0000313" key="5">
    <source>
        <dbReference type="EMBL" id="ORX38729.1"/>
    </source>
</evidence>
<dbReference type="PROSITE" id="PS50893">
    <property type="entry name" value="ABC_TRANSPORTER_2"/>
    <property type="match status" value="2"/>
</dbReference>
<keyword evidence="3" id="KW-0067">ATP-binding</keyword>
<dbReference type="Pfam" id="PF00005">
    <property type="entry name" value="ABC_tran"/>
    <property type="match status" value="2"/>
</dbReference>
<dbReference type="Gene3D" id="3.40.50.300">
    <property type="entry name" value="P-loop containing nucleotide triphosphate hydrolases"/>
    <property type="match status" value="2"/>
</dbReference>
<comment type="caution">
    <text evidence="5">The sequence shown here is derived from an EMBL/GenBank/DDBJ whole genome shotgun (WGS) entry which is preliminary data.</text>
</comment>
<evidence type="ECO:0000259" key="4">
    <source>
        <dbReference type="PROSITE" id="PS50893"/>
    </source>
</evidence>
<dbReference type="InterPro" id="IPR027417">
    <property type="entry name" value="P-loop_NTPase"/>
</dbReference>
<keyword evidence="2" id="KW-0547">Nucleotide-binding</keyword>
<dbReference type="RefSeq" id="XP_021872651.1">
    <property type="nucleotide sequence ID" value="XM_022017443.1"/>
</dbReference>
<feature type="domain" description="ABC transporter" evidence="4">
    <location>
        <begin position="32"/>
        <end position="356"/>
    </location>
</feature>
<protein>
    <submittedName>
        <fullName evidence="5">p-loop containing nucleoside triphosphate hydrolase protein</fullName>
    </submittedName>
</protein>
<dbReference type="InterPro" id="IPR003593">
    <property type="entry name" value="AAA+_ATPase"/>
</dbReference>
<dbReference type="OrthoDB" id="2110130at2759"/>
<dbReference type="PANTHER" id="PTHR19211:SF135">
    <property type="entry name" value="ATPASE, PUTATIVE (AFU_ORTHOLOGUE AFUA_1G16440)-RELATED"/>
    <property type="match status" value="1"/>
</dbReference>
<reference evidence="5 6" key="1">
    <citation type="submission" date="2017-03" db="EMBL/GenBank/DDBJ databases">
        <title>Widespread Adenine N6-methylation of Active Genes in Fungi.</title>
        <authorList>
            <consortium name="DOE Joint Genome Institute"/>
            <person name="Mondo S.J."/>
            <person name="Dannebaum R.O."/>
            <person name="Kuo R.C."/>
            <person name="Louie K.B."/>
            <person name="Bewick A.J."/>
            <person name="Labutti K."/>
            <person name="Haridas S."/>
            <person name="Kuo A."/>
            <person name="Salamov A."/>
            <person name="Ahrendt S.R."/>
            <person name="Lau R."/>
            <person name="Bowen B.P."/>
            <person name="Lipzen A."/>
            <person name="Sullivan W."/>
            <person name="Andreopoulos W.B."/>
            <person name="Clum A."/>
            <person name="Lindquist E."/>
            <person name="Daum C."/>
            <person name="Northen T.R."/>
            <person name="Ramamoorthy G."/>
            <person name="Schmitz R.J."/>
            <person name="Gryganskyi A."/>
            <person name="Culley D."/>
            <person name="Magnuson J."/>
            <person name="James T.Y."/>
            <person name="O'Malley M.A."/>
            <person name="Stajich J.E."/>
            <person name="Spatafora J.W."/>
            <person name="Visel A."/>
            <person name="Grigoriev I.V."/>
        </authorList>
    </citation>
    <scope>NUCLEOTIDE SEQUENCE [LARGE SCALE GENOMIC DNA]</scope>
    <source>
        <strain evidence="5 6">NRRL Y-17943</strain>
    </source>
</reference>
<organism evidence="5 6">
    <name type="scientific">Kockovaella imperatae</name>
    <dbReference type="NCBI Taxonomy" id="4999"/>
    <lineage>
        <taxon>Eukaryota</taxon>
        <taxon>Fungi</taxon>
        <taxon>Dikarya</taxon>
        <taxon>Basidiomycota</taxon>
        <taxon>Agaricomycotina</taxon>
        <taxon>Tremellomycetes</taxon>
        <taxon>Tremellales</taxon>
        <taxon>Cuniculitremaceae</taxon>
        <taxon>Kockovaella</taxon>
    </lineage>
</organism>
<dbReference type="InterPro" id="IPR050611">
    <property type="entry name" value="ABCF"/>
</dbReference>
<dbReference type="InParanoid" id="A0A1Y1UL64"/>
<dbReference type="PANTHER" id="PTHR19211">
    <property type="entry name" value="ATP-BINDING TRANSPORT PROTEIN-RELATED"/>
    <property type="match status" value="1"/>
</dbReference>
<name>A0A1Y1UL64_9TREE</name>
<dbReference type="InterPro" id="IPR017871">
    <property type="entry name" value="ABC_transporter-like_CS"/>
</dbReference>
<dbReference type="GeneID" id="33559252"/>
<dbReference type="SMART" id="SM00382">
    <property type="entry name" value="AAA"/>
    <property type="match status" value="2"/>
</dbReference>
<accession>A0A1Y1UL64</accession>
<dbReference type="AlphaFoldDB" id="A0A1Y1UL64"/>
<dbReference type="SUPFAM" id="SSF52540">
    <property type="entry name" value="P-loop containing nucleoside triphosphate hydrolases"/>
    <property type="match status" value="2"/>
</dbReference>
<evidence type="ECO:0000256" key="1">
    <source>
        <dbReference type="ARBA" id="ARBA00022737"/>
    </source>
</evidence>
<dbReference type="GO" id="GO:0005524">
    <property type="term" value="F:ATP binding"/>
    <property type="evidence" value="ECO:0007669"/>
    <property type="project" value="UniProtKB-KW"/>
</dbReference>
<evidence type="ECO:0000313" key="6">
    <source>
        <dbReference type="Proteomes" id="UP000193218"/>
    </source>
</evidence>
<dbReference type="STRING" id="4999.A0A1Y1UL64"/>
<dbReference type="GO" id="GO:0016887">
    <property type="term" value="F:ATP hydrolysis activity"/>
    <property type="evidence" value="ECO:0007669"/>
    <property type="project" value="InterPro"/>
</dbReference>
<proteinExistence type="predicted"/>
<evidence type="ECO:0000256" key="3">
    <source>
        <dbReference type="ARBA" id="ARBA00022840"/>
    </source>
</evidence>
<feature type="domain" description="ABC transporter" evidence="4">
    <location>
        <begin position="457"/>
        <end position="676"/>
    </location>
</feature>
<keyword evidence="1" id="KW-0677">Repeat</keyword>
<dbReference type="PROSITE" id="PS00211">
    <property type="entry name" value="ABC_TRANSPORTER_1"/>
    <property type="match status" value="2"/>
</dbReference>
<gene>
    <name evidence="5" type="ORF">BD324DRAFT_641745</name>
</gene>